<dbReference type="EMBL" id="SORZ01000002">
    <property type="protein sequence ID" value="TPW34434.1"/>
    <property type="molecule type" value="Genomic_DNA"/>
</dbReference>
<dbReference type="AlphaFoldDB" id="A0A506UM53"/>
<evidence type="ECO:0000313" key="1">
    <source>
        <dbReference type="EMBL" id="TPW34434.1"/>
    </source>
</evidence>
<evidence type="ECO:0000313" key="2">
    <source>
        <dbReference type="Proteomes" id="UP000315037"/>
    </source>
</evidence>
<organism evidence="1 2">
    <name type="scientific">Oecophyllibacter saccharovorans</name>
    <dbReference type="NCBI Taxonomy" id="2558360"/>
    <lineage>
        <taxon>Bacteria</taxon>
        <taxon>Pseudomonadati</taxon>
        <taxon>Pseudomonadota</taxon>
        <taxon>Alphaproteobacteria</taxon>
        <taxon>Acetobacterales</taxon>
        <taxon>Acetobacteraceae</taxon>
        <taxon>Oecophyllibacter</taxon>
    </lineage>
</organism>
<dbReference type="Proteomes" id="UP000315037">
    <property type="component" value="Unassembled WGS sequence"/>
</dbReference>
<accession>A0A506UM53</accession>
<proteinExistence type="predicted"/>
<name>A0A506UM53_9PROT</name>
<dbReference type="RefSeq" id="WP_165601016.1">
    <property type="nucleotide sequence ID" value="NZ_SORZ01000002.1"/>
</dbReference>
<reference evidence="1 2" key="1">
    <citation type="submission" date="2019-03" db="EMBL/GenBank/DDBJ databases">
        <title>The complete genome sequence of Neokomagataea sp. Jb2 NBRC113641.</title>
        <authorList>
            <person name="Chua K.-O."/>
            <person name="Chan K.-G."/>
            <person name="See-Too W.-S."/>
        </authorList>
    </citation>
    <scope>NUCLEOTIDE SEQUENCE [LARGE SCALE GENOMIC DNA]</scope>
    <source>
        <strain evidence="1 2">Jb2</strain>
    </source>
</reference>
<protein>
    <submittedName>
        <fullName evidence="1">Uncharacterized protein</fullName>
    </submittedName>
</protein>
<gene>
    <name evidence="1" type="ORF">E3202_08075</name>
</gene>
<sequence>MRSTAPLTREDHRALHYGKLLLCKNGPYHPEHEAQLHKAYMDHCAEMAERIFEKSVSDAFADAACAAETLEAVITVNDCGGEGGTEDFCSYNTAASRAGYCGAPGMEARA</sequence>
<keyword evidence="2" id="KW-1185">Reference proteome</keyword>
<comment type="caution">
    <text evidence="1">The sequence shown here is derived from an EMBL/GenBank/DDBJ whole genome shotgun (WGS) entry which is preliminary data.</text>
</comment>